<dbReference type="GO" id="GO:0016747">
    <property type="term" value="F:acyltransferase activity, transferring groups other than amino-acyl groups"/>
    <property type="evidence" value="ECO:0007669"/>
    <property type="project" value="InterPro"/>
</dbReference>
<dbReference type="CDD" id="cd04301">
    <property type="entry name" value="NAT_SF"/>
    <property type="match status" value="1"/>
</dbReference>
<feature type="domain" description="N-acetyltransferase" evidence="1">
    <location>
        <begin position="27"/>
        <end position="181"/>
    </location>
</feature>
<evidence type="ECO:0000259" key="1">
    <source>
        <dbReference type="PROSITE" id="PS51186"/>
    </source>
</evidence>
<dbReference type="AlphaFoldDB" id="A0A2I1IHH8"/>
<accession>A0A2I1IHH8</accession>
<keyword evidence="2" id="KW-0808">Transferase</keyword>
<dbReference type="PROSITE" id="PS51186">
    <property type="entry name" value="GNAT"/>
    <property type="match status" value="1"/>
</dbReference>
<evidence type="ECO:0000313" key="2">
    <source>
        <dbReference type="EMBL" id="PKY70570.1"/>
    </source>
</evidence>
<dbReference type="SUPFAM" id="SSF55729">
    <property type="entry name" value="Acyl-CoA N-acyltransferases (Nat)"/>
    <property type="match status" value="1"/>
</dbReference>
<dbReference type="Proteomes" id="UP000242755">
    <property type="component" value="Unassembled WGS sequence"/>
</dbReference>
<comment type="caution">
    <text evidence="2">The sequence shown here is derived from an EMBL/GenBank/DDBJ whole genome shotgun (WGS) entry which is preliminary data.</text>
</comment>
<dbReference type="EMBL" id="PKGO01000004">
    <property type="protein sequence ID" value="PKY70570.1"/>
    <property type="molecule type" value="Genomic_DNA"/>
</dbReference>
<dbReference type="RefSeq" id="WP_070428466.1">
    <property type="nucleotide sequence ID" value="NZ_PKGO01000004.1"/>
</dbReference>
<proteinExistence type="predicted"/>
<evidence type="ECO:0000313" key="3">
    <source>
        <dbReference type="Proteomes" id="UP000242755"/>
    </source>
</evidence>
<protein>
    <submittedName>
        <fullName evidence="2">N-acetyltransferase</fullName>
    </submittedName>
</protein>
<sequence length="195" mass="21162">MLYPGLQADKVAARHRRYAEALMAASFTFELLTPELSDDVEALITGLAPTPDPDSKTLVPFHVGDQDAGLVALNEEGEIVAALVVTAVDFSSGNQQEQSPTALFIRGLATDPDFRGKGLGTVLLGMAPQILKQAGLPTRCRLITQIPQERATFFHRAGFQVWEHGTETPQSVTDMMETLLPKVADEPCLTFREVA</sequence>
<dbReference type="InterPro" id="IPR000182">
    <property type="entry name" value="GNAT_dom"/>
</dbReference>
<gene>
    <name evidence="2" type="ORF">CYJ40_05505</name>
</gene>
<dbReference type="Pfam" id="PF00583">
    <property type="entry name" value="Acetyltransf_1"/>
    <property type="match status" value="1"/>
</dbReference>
<reference evidence="2 3" key="1">
    <citation type="submission" date="2017-12" db="EMBL/GenBank/DDBJ databases">
        <title>Phylogenetic diversity of female urinary microbiome.</title>
        <authorList>
            <person name="Thomas-White K."/>
            <person name="Wolfe A.J."/>
        </authorList>
    </citation>
    <scope>NUCLEOTIDE SEQUENCE [LARGE SCALE GENOMIC DNA]</scope>
    <source>
        <strain evidence="2 3">UMB0426</strain>
    </source>
</reference>
<name>A0A2I1IHH8_9MICO</name>
<dbReference type="Gene3D" id="3.40.630.30">
    <property type="match status" value="1"/>
</dbReference>
<organism evidence="2 3">
    <name type="scientific">Brevibacterium ravenspurgense</name>
    <dbReference type="NCBI Taxonomy" id="479117"/>
    <lineage>
        <taxon>Bacteria</taxon>
        <taxon>Bacillati</taxon>
        <taxon>Actinomycetota</taxon>
        <taxon>Actinomycetes</taxon>
        <taxon>Micrococcales</taxon>
        <taxon>Brevibacteriaceae</taxon>
        <taxon>Brevibacterium</taxon>
    </lineage>
</organism>
<dbReference type="InterPro" id="IPR016181">
    <property type="entry name" value="Acyl_CoA_acyltransferase"/>
</dbReference>
<dbReference type="STRING" id="1176165.GCA_001584405_00935"/>